<gene>
    <name evidence="3" type="ORF">TrLO_g7016</name>
</gene>
<proteinExistence type="predicted"/>
<sequence>MEQDDLHSLLVHLSNLSAQVTNLTSHCRSLSLENSRLKATIRSANLIQTTAFSKISNNTTNPDSLADATTTMSQLLTDCLAREENLAAELEQKNSQLPASPKIEYYASIYTENVRLRTLLSSSKSLEKKLKTQTGELRHKVQTSASDVLQLQKLTESNVELQKRLDKEMDFRKKLQDDVKVGKNDYEIKLIRVEGRLNEVKKALEIETREKQKQQKKYQMYVKKIVKGFERIKARNEFLERLGNNHLGLGLLKSMNTSTDGGSITSGKESVGSGGSF</sequence>
<dbReference type="OrthoDB" id="10604396at2759"/>
<dbReference type="Proteomes" id="UP001165122">
    <property type="component" value="Unassembled WGS sequence"/>
</dbReference>
<evidence type="ECO:0000313" key="3">
    <source>
        <dbReference type="EMBL" id="GMH72829.1"/>
    </source>
</evidence>
<comment type="caution">
    <text evidence="3">The sequence shown here is derived from an EMBL/GenBank/DDBJ whole genome shotgun (WGS) entry which is preliminary data.</text>
</comment>
<evidence type="ECO:0000256" key="2">
    <source>
        <dbReference type="SAM" id="MobiDB-lite"/>
    </source>
</evidence>
<feature type="compositionally biased region" description="Polar residues" evidence="2">
    <location>
        <begin position="258"/>
        <end position="268"/>
    </location>
</feature>
<protein>
    <submittedName>
        <fullName evidence="3">Uncharacterized protein</fullName>
    </submittedName>
</protein>
<keyword evidence="4" id="KW-1185">Reference proteome</keyword>
<dbReference type="AlphaFoldDB" id="A0A9W7E914"/>
<feature type="coiled-coil region" evidence="1">
    <location>
        <begin position="183"/>
        <end position="217"/>
    </location>
</feature>
<name>A0A9W7E914_9STRA</name>
<evidence type="ECO:0000313" key="4">
    <source>
        <dbReference type="Proteomes" id="UP001165122"/>
    </source>
</evidence>
<evidence type="ECO:0000256" key="1">
    <source>
        <dbReference type="SAM" id="Coils"/>
    </source>
</evidence>
<feature type="region of interest" description="Disordered" evidence="2">
    <location>
        <begin position="258"/>
        <end position="277"/>
    </location>
</feature>
<keyword evidence="1" id="KW-0175">Coiled coil</keyword>
<accession>A0A9W7E914</accession>
<reference evidence="4" key="1">
    <citation type="journal article" date="2023" name="Commun. Biol.">
        <title>Genome analysis of Parmales, the sister group of diatoms, reveals the evolutionary specialization of diatoms from phago-mixotrophs to photoautotrophs.</title>
        <authorList>
            <person name="Ban H."/>
            <person name="Sato S."/>
            <person name="Yoshikawa S."/>
            <person name="Yamada K."/>
            <person name="Nakamura Y."/>
            <person name="Ichinomiya M."/>
            <person name="Sato N."/>
            <person name="Blanc-Mathieu R."/>
            <person name="Endo H."/>
            <person name="Kuwata A."/>
            <person name="Ogata H."/>
        </authorList>
    </citation>
    <scope>NUCLEOTIDE SEQUENCE [LARGE SCALE GENOMIC DNA]</scope>
    <source>
        <strain evidence="4">NIES 3700</strain>
    </source>
</reference>
<organism evidence="3 4">
    <name type="scientific">Triparma laevis f. longispina</name>
    <dbReference type="NCBI Taxonomy" id="1714387"/>
    <lineage>
        <taxon>Eukaryota</taxon>
        <taxon>Sar</taxon>
        <taxon>Stramenopiles</taxon>
        <taxon>Ochrophyta</taxon>
        <taxon>Bolidophyceae</taxon>
        <taxon>Parmales</taxon>
        <taxon>Triparmaceae</taxon>
        <taxon>Triparma</taxon>
    </lineage>
</organism>
<dbReference type="EMBL" id="BRXW01000660">
    <property type="protein sequence ID" value="GMH72829.1"/>
    <property type="molecule type" value="Genomic_DNA"/>
</dbReference>